<dbReference type="InterPro" id="IPR001296">
    <property type="entry name" value="Glyco_trans_1"/>
</dbReference>
<dbReference type="Pfam" id="PF13439">
    <property type="entry name" value="Glyco_transf_4"/>
    <property type="match status" value="1"/>
</dbReference>
<dbReference type="Pfam" id="PF00534">
    <property type="entry name" value="Glycos_transf_1"/>
    <property type="match status" value="1"/>
</dbReference>
<organism evidence="3 4">
    <name type="scientific">Vallitalea guaymasensis</name>
    <dbReference type="NCBI Taxonomy" id="1185412"/>
    <lineage>
        <taxon>Bacteria</taxon>
        <taxon>Bacillati</taxon>
        <taxon>Bacillota</taxon>
        <taxon>Clostridia</taxon>
        <taxon>Lachnospirales</taxon>
        <taxon>Vallitaleaceae</taxon>
        <taxon>Vallitalea</taxon>
    </lineage>
</organism>
<evidence type="ECO:0000313" key="4">
    <source>
        <dbReference type="Proteomes" id="UP000677305"/>
    </source>
</evidence>
<protein>
    <submittedName>
        <fullName evidence="3">Glycosyltransferase family 4 protein</fullName>
    </submittedName>
</protein>
<dbReference type="EMBL" id="CP058561">
    <property type="protein sequence ID" value="QUH30142.1"/>
    <property type="molecule type" value="Genomic_DNA"/>
</dbReference>
<evidence type="ECO:0000259" key="1">
    <source>
        <dbReference type="Pfam" id="PF00534"/>
    </source>
</evidence>
<dbReference type="KEGG" id="vgu:HYG85_14945"/>
<accession>A0A8J8SCV0</accession>
<feature type="domain" description="Glycosyl transferase family 1" evidence="1">
    <location>
        <begin position="190"/>
        <end position="346"/>
    </location>
</feature>
<proteinExistence type="predicted"/>
<evidence type="ECO:0000259" key="2">
    <source>
        <dbReference type="Pfam" id="PF13439"/>
    </source>
</evidence>
<dbReference type="Gene3D" id="3.40.50.2000">
    <property type="entry name" value="Glycogen Phosphorylase B"/>
    <property type="match status" value="2"/>
</dbReference>
<reference evidence="3 4" key="1">
    <citation type="submission" date="2020-07" db="EMBL/GenBank/DDBJ databases">
        <title>Vallitalea guaymasensis genome.</title>
        <authorList>
            <person name="Postec A."/>
        </authorList>
    </citation>
    <scope>NUCLEOTIDE SEQUENCE [LARGE SCALE GENOMIC DNA]</scope>
    <source>
        <strain evidence="3 4">Ra1766G1</strain>
    </source>
</reference>
<dbReference type="AlphaFoldDB" id="A0A8J8SCV0"/>
<feature type="domain" description="Glycosyltransferase subfamily 4-like N-terminal" evidence="2">
    <location>
        <begin position="13"/>
        <end position="167"/>
    </location>
</feature>
<evidence type="ECO:0000313" key="3">
    <source>
        <dbReference type="EMBL" id="QUH30142.1"/>
    </source>
</evidence>
<dbReference type="GO" id="GO:0016757">
    <property type="term" value="F:glycosyltransferase activity"/>
    <property type="evidence" value="ECO:0007669"/>
    <property type="project" value="InterPro"/>
</dbReference>
<dbReference type="PANTHER" id="PTHR12526:SF638">
    <property type="entry name" value="SPORE COAT PROTEIN SA"/>
    <property type="match status" value="1"/>
</dbReference>
<dbReference type="PANTHER" id="PTHR12526">
    <property type="entry name" value="GLYCOSYLTRANSFERASE"/>
    <property type="match status" value="1"/>
</dbReference>
<sequence>MKILHLISGGDNGGAKTHVITLLKELSKHADITLVCLLEENFAKEAREQGINVVVLKQNKRYKLDIVNRLVEMLKKDKYDILHCHGARANFLAMFIKKKYSIPTVSTIHSDYKSDFDNNLYKKIVYTTLNYFSLKRMDYFIAITNQFKKMLVDRGFKDNKIFVAYNGTRIIEKCYSLSKQEFLDRYNIEYDENKVYVGIVTRLHPVKGIPVFLKAAAKVLKTSSNILFLIAGNGDEKHTEKYKEFVINNDLGDKIRFLGFIKDIDNFYNAIDINTLTSHSESFPYALLEGSLNKKATISSAVGGIPEMIIHEESGLLFEDNNYEQLAEYIIKLAEDKELRNRYSENLHNRVKNNFSDVDMAQSHIEIYNKILKN</sequence>
<dbReference type="InterPro" id="IPR028098">
    <property type="entry name" value="Glyco_trans_4-like_N"/>
</dbReference>
<dbReference type="Proteomes" id="UP000677305">
    <property type="component" value="Chromosome"/>
</dbReference>
<dbReference type="RefSeq" id="WP_212690354.1">
    <property type="nucleotide sequence ID" value="NZ_CP058561.1"/>
</dbReference>
<gene>
    <name evidence="3" type="ORF">HYG85_14945</name>
</gene>
<dbReference type="CDD" id="cd03801">
    <property type="entry name" value="GT4_PimA-like"/>
    <property type="match status" value="1"/>
</dbReference>
<name>A0A8J8SCV0_9FIRM</name>
<dbReference type="SUPFAM" id="SSF53756">
    <property type="entry name" value="UDP-Glycosyltransferase/glycogen phosphorylase"/>
    <property type="match status" value="1"/>
</dbReference>
<keyword evidence="4" id="KW-1185">Reference proteome</keyword>